<dbReference type="Proteomes" id="UP000078356">
    <property type="component" value="Unassembled WGS sequence"/>
</dbReference>
<accession>A0A178LBE9</accession>
<gene>
    <name evidence="2" type="ORF">A4V15_23265</name>
</gene>
<protein>
    <submittedName>
        <fullName evidence="2">Uncharacterized protein</fullName>
    </submittedName>
</protein>
<reference evidence="2 3" key="1">
    <citation type="submission" date="2016-04" db="EMBL/GenBank/DDBJ databases">
        <title>Draft Genome Sequences of Staphylococcus capitis Strain H36, S. capitis Strain H65, S. cohnii Strain H62, S. hominis Strain H69, Mycobacterium iranicum Strain H39, Plantibacter sp. Strain H53, Pseudomonas oryzihabitans Strain H72, and Microbacterium sp. Strain H83, isolated from residential settings.</title>
        <authorList>
            <person name="Lymperopoulou D."/>
            <person name="Adams R.I."/>
            <person name="Lindow S."/>
            <person name="Coil D.A."/>
            <person name="Jospin G."/>
            <person name="Eisen J.A."/>
        </authorList>
    </citation>
    <scope>NUCLEOTIDE SEQUENCE [LARGE SCALE GENOMIC DNA]</scope>
    <source>
        <strain evidence="2 3">H72</strain>
    </source>
</reference>
<feature type="compositionally biased region" description="Polar residues" evidence="1">
    <location>
        <begin position="57"/>
        <end position="70"/>
    </location>
</feature>
<dbReference type="AlphaFoldDB" id="A0A178LBE9"/>
<organism evidence="2 3">
    <name type="scientific">Pseudomonas oryzihabitans</name>
    <dbReference type="NCBI Taxonomy" id="47885"/>
    <lineage>
        <taxon>Bacteria</taxon>
        <taxon>Pseudomonadati</taxon>
        <taxon>Pseudomonadota</taxon>
        <taxon>Gammaproteobacteria</taxon>
        <taxon>Pseudomonadales</taxon>
        <taxon>Pseudomonadaceae</taxon>
        <taxon>Pseudomonas</taxon>
    </lineage>
</organism>
<name>A0A178LBE9_9PSED</name>
<proteinExistence type="predicted"/>
<feature type="region of interest" description="Disordered" evidence="1">
    <location>
        <begin position="48"/>
        <end position="70"/>
    </location>
</feature>
<evidence type="ECO:0000313" key="2">
    <source>
        <dbReference type="EMBL" id="OAN26223.1"/>
    </source>
</evidence>
<comment type="caution">
    <text evidence="2">The sequence shown here is derived from an EMBL/GenBank/DDBJ whole genome shotgun (WGS) entry which is preliminary data.</text>
</comment>
<evidence type="ECO:0000256" key="1">
    <source>
        <dbReference type="SAM" id="MobiDB-lite"/>
    </source>
</evidence>
<evidence type="ECO:0000313" key="3">
    <source>
        <dbReference type="Proteomes" id="UP000078356"/>
    </source>
</evidence>
<dbReference type="EMBL" id="LWCR01000041">
    <property type="protein sequence ID" value="OAN26223.1"/>
    <property type="molecule type" value="Genomic_DNA"/>
</dbReference>
<sequence length="70" mass="7776">MTIGDKELRLGNMLHPNLSITLKDQICADACSREQVISGLGKRYLAERPDEDETLTERSPSTRATQGSAW</sequence>